<dbReference type="EMBL" id="BPLQ01000914">
    <property type="protein sequence ID" value="GIX76189.1"/>
    <property type="molecule type" value="Genomic_DNA"/>
</dbReference>
<dbReference type="AlphaFoldDB" id="A0AAV4MWD1"/>
<name>A0AAV4MWD1_9ARAC</name>
<dbReference type="Pfam" id="PF01762">
    <property type="entry name" value="Galactosyl_T"/>
    <property type="match status" value="1"/>
</dbReference>
<evidence type="ECO:0000313" key="12">
    <source>
        <dbReference type="EMBL" id="GIX76189.1"/>
    </source>
</evidence>
<keyword evidence="4" id="KW-0808">Transferase</keyword>
<keyword evidence="8 11" id="KW-0333">Golgi apparatus</keyword>
<sequence>MYWKWALSHCKRIAFGLCFVILLWLCIGNIVLNSLENRFRVKSDLERYKFQYLINNDICVKDPYLLILVHSAVDHFRHRIVIRRTWADPKLDLPQIKVAFLLGMTNQFQDAIERENEVHEDIIQGNFVDSYRNLTYKHVMGLSWASTFCNKTKYLMKMDDDIFIDIHQFVDYIANQMMTINLRNNIACYFQTGMPVVRDPVSKWFVSKTEYSPDTFDNYCSGWAYLTTTYVAKRLCEAVKKLPYFWVDDVHLTGSTAKLANISQVRLNHLFALESEGLIDWTRSSTSLKWDKMFAPTWGDLGLSRKAHEKALKCHNMKCNCCYKPPTTPKPTAKSTTVKGVAQKMIFGMEFLHKLVVTSASSRKAHKTASKCHNMKCNFCYNYYLLLLIAAEVQLLTSITPKPPAKSTTVKGVA</sequence>
<evidence type="ECO:0000256" key="6">
    <source>
        <dbReference type="ARBA" id="ARBA00022968"/>
    </source>
</evidence>
<reference evidence="12 13" key="1">
    <citation type="submission" date="2021-06" db="EMBL/GenBank/DDBJ databases">
        <title>Caerostris darwini draft genome.</title>
        <authorList>
            <person name="Kono N."/>
            <person name="Arakawa K."/>
        </authorList>
    </citation>
    <scope>NUCLEOTIDE SEQUENCE [LARGE SCALE GENOMIC DNA]</scope>
</reference>
<protein>
    <recommendedName>
        <fullName evidence="11">Hexosyltransferase</fullName>
        <ecNumber evidence="11">2.4.1.-</ecNumber>
    </recommendedName>
</protein>
<organism evidence="12 13">
    <name type="scientific">Caerostris darwini</name>
    <dbReference type="NCBI Taxonomy" id="1538125"/>
    <lineage>
        <taxon>Eukaryota</taxon>
        <taxon>Metazoa</taxon>
        <taxon>Ecdysozoa</taxon>
        <taxon>Arthropoda</taxon>
        <taxon>Chelicerata</taxon>
        <taxon>Arachnida</taxon>
        <taxon>Araneae</taxon>
        <taxon>Araneomorphae</taxon>
        <taxon>Entelegynae</taxon>
        <taxon>Araneoidea</taxon>
        <taxon>Araneidae</taxon>
        <taxon>Caerostris</taxon>
    </lineage>
</organism>
<comment type="similarity">
    <text evidence="2 11">Belongs to the glycosyltransferase 31 family.</text>
</comment>
<comment type="subcellular location">
    <subcellularLocation>
        <location evidence="1 11">Golgi apparatus membrane</location>
        <topology evidence="1 11">Single-pass type II membrane protein</topology>
    </subcellularLocation>
</comment>
<dbReference type="Gene3D" id="3.90.550.50">
    <property type="match status" value="1"/>
</dbReference>
<dbReference type="GO" id="GO:0006493">
    <property type="term" value="P:protein O-linked glycosylation"/>
    <property type="evidence" value="ECO:0007669"/>
    <property type="project" value="TreeGrafter"/>
</dbReference>
<keyword evidence="10" id="KW-0325">Glycoprotein</keyword>
<comment type="caution">
    <text evidence="12">The sequence shown here is derived from an EMBL/GenBank/DDBJ whole genome shotgun (WGS) entry which is preliminary data.</text>
</comment>
<evidence type="ECO:0000256" key="2">
    <source>
        <dbReference type="ARBA" id="ARBA00008661"/>
    </source>
</evidence>
<evidence type="ECO:0000256" key="3">
    <source>
        <dbReference type="ARBA" id="ARBA00022676"/>
    </source>
</evidence>
<proteinExistence type="inferred from homology"/>
<dbReference type="InterPro" id="IPR002659">
    <property type="entry name" value="Glyco_trans_31"/>
</dbReference>
<evidence type="ECO:0000256" key="8">
    <source>
        <dbReference type="ARBA" id="ARBA00023034"/>
    </source>
</evidence>
<keyword evidence="9" id="KW-0472">Membrane</keyword>
<evidence type="ECO:0000256" key="7">
    <source>
        <dbReference type="ARBA" id="ARBA00022989"/>
    </source>
</evidence>
<evidence type="ECO:0000256" key="1">
    <source>
        <dbReference type="ARBA" id="ARBA00004323"/>
    </source>
</evidence>
<dbReference type="EC" id="2.4.1.-" evidence="11"/>
<dbReference type="PANTHER" id="PTHR11214">
    <property type="entry name" value="BETA-1,3-N-ACETYLGLUCOSAMINYLTRANSFERASE"/>
    <property type="match status" value="1"/>
</dbReference>
<keyword evidence="6" id="KW-0735">Signal-anchor</keyword>
<dbReference type="PANTHER" id="PTHR11214:SF376">
    <property type="entry name" value="HEXOSYLTRANSFERASE"/>
    <property type="match status" value="1"/>
</dbReference>
<evidence type="ECO:0000313" key="13">
    <source>
        <dbReference type="Proteomes" id="UP001054837"/>
    </source>
</evidence>
<keyword evidence="13" id="KW-1185">Reference proteome</keyword>
<dbReference type="Proteomes" id="UP001054837">
    <property type="component" value="Unassembled WGS sequence"/>
</dbReference>
<evidence type="ECO:0000256" key="10">
    <source>
        <dbReference type="ARBA" id="ARBA00023180"/>
    </source>
</evidence>
<keyword evidence="5" id="KW-0812">Transmembrane</keyword>
<dbReference type="GO" id="GO:0016758">
    <property type="term" value="F:hexosyltransferase activity"/>
    <property type="evidence" value="ECO:0007669"/>
    <property type="project" value="InterPro"/>
</dbReference>
<keyword evidence="7" id="KW-1133">Transmembrane helix</keyword>
<accession>A0AAV4MWD1</accession>
<evidence type="ECO:0000256" key="5">
    <source>
        <dbReference type="ARBA" id="ARBA00022692"/>
    </source>
</evidence>
<evidence type="ECO:0000256" key="4">
    <source>
        <dbReference type="ARBA" id="ARBA00022679"/>
    </source>
</evidence>
<dbReference type="FunFam" id="3.90.550.50:FF:000001">
    <property type="entry name" value="Hexosyltransferase"/>
    <property type="match status" value="1"/>
</dbReference>
<evidence type="ECO:0000256" key="11">
    <source>
        <dbReference type="RuleBase" id="RU363063"/>
    </source>
</evidence>
<keyword evidence="3 11" id="KW-0328">Glycosyltransferase</keyword>
<dbReference type="GO" id="GO:0000139">
    <property type="term" value="C:Golgi membrane"/>
    <property type="evidence" value="ECO:0007669"/>
    <property type="project" value="UniProtKB-SubCell"/>
</dbReference>
<gene>
    <name evidence="12" type="primary">B3GALT5</name>
    <name evidence="12" type="ORF">CDAR_484331</name>
</gene>
<evidence type="ECO:0000256" key="9">
    <source>
        <dbReference type="ARBA" id="ARBA00023136"/>
    </source>
</evidence>